<accession>A0A4C1VU88</accession>
<keyword evidence="2" id="KW-1185">Reference proteome</keyword>
<proteinExistence type="predicted"/>
<reference evidence="1 2" key="1">
    <citation type="journal article" date="2019" name="Commun. Biol.">
        <title>The bagworm genome reveals a unique fibroin gene that provides high tensile strength.</title>
        <authorList>
            <person name="Kono N."/>
            <person name="Nakamura H."/>
            <person name="Ohtoshi R."/>
            <person name="Tomita M."/>
            <person name="Numata K."/>
            <person name="Arakawa K."/>
        </authorList>
    </citation>
    <scope>NUCLEOTIDE SEQUENCE [LARGE SCALE GENOMIC DNA]</scope>
</reference>
<evidence type="ECO:0000313" key="1">
    <source>
        <dbReference type="EMBL" id="GBP42291.1"/>
    </source>
</evidence>
<organism evidence="1 2">
    <name type="scientific">Eumeta variegata</name>
    <name type="common">Bagworm moth</name>
    <name type="synonym">Eumeta japonica</name>
    <dbReference type="NCBI Taxonomy" id="151549"/>
    <lineage>
        <taxon>Eukaryota</taxon>
        <taxon>Metazoa</taxon>
        <taxon>Ecdysozoa</taxon>
        <taxon>Arthropoda</taxon>
        <taxon>Hexapoda</taxon>
        <taxon>Insecta</taxon>
        <taxon>Pterygota</taxon>
        <taxon>Neoptera</taxon>
        <taxon>Endopterygota</taxon>
        <taxon>Lepidoptera</taxon>
        <taxon>Glossata</taxon>
        <taxon>Ditrysia</taxon>
        <taxon>Tineoidea</taxon>
        <taxon>Psychidae</taxon>
        <taxon>Oiketicinae</taxon>
        <taxon>Eumeta</taxon>
    </lineage>
</organism>
<dbReference type="Proteomes" id="UP000299102">
    <property type="component" value="Unassembled WGS sequence"/>
</dbReference>
<sequence length="121" mass="13520">MELHDNMEIKRFKNTPPNSKVKVTPSTVSSFIANGQSRRKSSSQLKHMPFTSEDFVDNGKGGCDADGQDIRQQVVMMRIPRRSVLSSRPAAALGLRSSDTREMMENVFLICSNTGISIFLR</sequence>
<protein>
    <submittedName>
        <fullName evidence="1">Uncharacterized protein</fullName>
    </submittedName>
</protein>
<gene>
    <name evidence="1" type="ORF">EVAR_16387_1</name>
</gene>
<comment type="caution">
    <text evidence="1">The sequence shown here is derived from an EMBL/GenBank/DDBJ whole genome shotgun (WGS) entry which is preliminary data.</text>
</comment>
<name>A0A4C1VU88_EUMVA</name>
<dbReference type="EMBL" id="BGZK01000415">
    <property type="protein sequence ID" value="GBP42291.1"/>
    <property type="molecule type" value="Genomic_DNA"/>
</dbReference>
<evidence type="ECO:0000313" key="2">
    <source>
        <dbReference type="Proteomes" id="UP000299102"/>
    </source>
</evidence>
<dbReference type="AlphaFoldDB" id="A0A4C1VU88"/>